<dbReference type="Proteomes" id="UP000288216">
    <property type="component" value="Unassembled WGS sequence"/>
</dbReference>
<proteinExistence type="predicted"/>
<gene>
    <name evidence="1" type="ORF">scyTo_0003235</name>
</gene>
<reference evidence="1 2" key="1">
    <citation type="journal article" date="2018" name="Nat. Ecol. Evol.">
        <title>Shark genomes provide insights into elasmobranch evolution and the origin of vertebrates.</title>
        <authorList>
            <person name="Hara Y"/>
            <person name="Yamaguchi K"/>
            <person name="Onimaru K"/>
            <person name="Kadota M"/>
            <person name="Koyanagi M"/>
            <person name="Keeley SD"/>
            <person name="Tatsumi K"/>
            <person name="Tanaka K"/>
            <person name="Motone F"/>
            <person name="Kageyama Y"/>
            <person name="Nozu R"/>
            <person name="Adachi N"/>
            <person name="Nishimura O"/>
            <person name="Nakagawa R"/>
            <person name="Tanegashima C"/>
            <person name="Kiyatake I"/>
            <person name="Matsumoto R"/>
            <person name="Murakumo K"/>
            <person name="Nishida K"/>
            <person name="Terakita A"/>
            <person name="Kuratani S"/>
            <person name="Sato K"/>
            <person name="Hyodo S Kuraku.S."/>
        </authorList>
    </citation>
    <scope>NUCLEOTIDE SEQUENCE [LARGE SCALE GENOMIC DNA]</scope>
</reference>
<dbReference type="EMBL" id="BFAA01000869">
    <property type="protein sequence ID" value="GCB74148.1"/>
    <property type="molecule type" value="Genomic_DNA"/>
</dbReference>
<comment type="caution">
    <text evidence="1">The sequence shown here is derived from an EMBL/GenBank/DDBJ whole genome shotgun (WGS) entry which is preliminary data.</text>
</comment>
<evidence type="ECO:0000313" key="1">
    <source>
        <dbReference type="EMBL" id="GCB74148.1"/>
    </source>
</evidence>
<sequence>MGPELPQLKTRVSTTVCTLSAPLNRQRFQTVLGVRETQCSKEASADFKVLVFIQTFVPFLTSEKLSRSNLPNCARNRFSSLHLRRIASSPLAAGFDFVNFLTRKADRRESKVLFRCQHFD</sequence>
<accession>A0A401PM14</accession>
<evidence type="ECO:0000313" key="2">
    <source>
        <dbReference type="Proteomes" id="UP000288216"/>
    </source>
</evidence>
<protein>
    <submittedName>
        <fullName evidence="1">Uncharacterized protein</fullName>
    </submittedName>
</protein>
<organism evidence="1 2">
    <name type="scientific">Scyliorhinus torazame</name>
    <name type="common">Cloudy catshark</name>
    <name type="synonym">Catulus torazame</name>
    <dbReference type="NCBI Taxonomy" id="75743"/>
    <lineage>
        <taxon>Eukaryota</taxon>
        <taxon>Metazoa</taxon>
        <taxon>Chordata</taxon>
        <taxon>Craniata</taxon>
        <taxon>Vertebrata</taxon>
        <taxon>Chondrichthyes</taxon>
        <taxon>Elasmobranchii</taxon>
        <taxon>Galeomorphii</taxon>
        <taxon>Galeoidea</taxon>
        <taxon>Carcharhiniformes</taxon>
        <taxon>Scyliorhinidae</taxon>
        <taxon>Scyliorhinus</taxon>
    </lineage>
</organism>
<keyword evidence="2" id="KW-1185">Reference proteome</keyword>
<name>A0A401PM14_SCYTO</name>
<dbReference type="AlphaFoldDB" id="A0A401PM14"/>